<evidence type="ECO:0000313" key="2">
    <source>
        <dbReference type="EMBL" id="ALL63161.1"/>
    </source>
</evidence>
<reference evidence="2 3" key="1">
    <citation type="journal article" date="2014" name="Genome Announc.">
        <title>Draft Genome Sequence of the Haloacid-Degrading Burkholderia caribensis Strain MBA4.</title>
        <authorList>
            <person name="Pan Y."/>
            <person name="Kong K.F."/>
            <person name="Tsang J.S."/>
        </authorList>
    </citation>
    <scope>NUCLEOTIDE SEQUENCE [LARGE SCALE GENOMIC DNA]</scope>
    <source>
        <strain evidence="2 3">MBA4</strain>
    </source>
</reference>
<evidence type="ECO:0000313" key="3">
    <source>
        <dbReference type="Proteomes" id="UP000019146"/>
    </source>
</evidence>
<dbReference type="KEGG" id="bcai:K788_0004029"/>
<dbReference type="EMBL" id="CP012746">
    <property type="protein sequence ID" value="ALL63161.1"/>
    <property type="molecule type" value="Genomic_DNA"/>
</dbReference>
<evidence type="ECO:0000256" key="1">
    <source>
        <dbReference type="SAM" id="MobiDB-lite"/>
    </source>
</evidence>
<feature type="region of interest" description="Disordered" evidence="1">
    <location>
        <begin position="1"/>
        <end position="37"/>
    </location>
</feature>
<sequence>MATNGGEPRDSSAASAWQRMMRSAGSRTFYQARQAAS</sequence>
<name>A0A0P0R5A7_9BURK</name>
<organism evidence="2 3">
    <name type="scientific">Paraburkholderia caribensis MBA4</name>
    <dbReference type="NCBI Taxonomy" id="1323664"/>
    <lineage>
        <taxon>Bacteria</taxon>
        <taxon>Pseudomonadati</taxon>
        <taxon>Pseudomonadota</taxon>
        <taxon>Betaproteobacteria</taxon>
        <taxon>Burkholderiales</taxon>
        <taxon>Burkholderiaceae</taxon>
        <taxon>Paraburkholderia</taxon>
    </lineage>
</organism>
<accession>A0A0P0R5A7</accession>
<protein>
    <submittedName>
        <fullName evidence="2">Uncharacterized protein</fullName>
    </submittedName>
</protein>
<dbReference type="AlphaFoldDB" id="A0A0P0R5A7"/>
<feature type="compositionally biased region" description="Polar residues" evidence="1">
    <location>
        <begin position="25"/>
        <end position="37"/>
    </location>
</feature>
<gene>
    <name evidence="2" type="ORF">K788_0004029</name>
</gene>
<dbReference type="Proteomes" id="UP000019146">
    <property type="component" value="Chromosome 1"/>
</dbReference>
<proteinExistence type="predicted"/>